<dbReference type="EMBL" id="UINC01055884">
    <property type="protein sequence ID" value="SVB75278.1"/>
    <property type="molecule type" value="Genomic_DNA"/>
</dbReference>
<dbReference type="InterPro" id="IPR046450">
    <property type="entry name" value="PA_dom_sf"/>
</dbReference>
<dbReference type="InterPro" id="IPR003137">
    <property type="entry name" value="PA_domain"/>
</dbReference>
<proteinExistence type="predicted"/>
<feature type="non-terminal residue" evidence="2">
    <location>
        <position position="1"/>
    </location>
</feature>
<evidence type="ECO:0000259" key="1">
    <source>
        <dbReference type="Pfam" id="PF02225"/>
    </source>
</evidence>
<dbReference type="Gene3D" id="3.50.30.30">
    <property type="match status" value="1"/>
</dbReference>
<gene>
    <name evidence="2" type="ORF">METZ01_LOCUS228132</name>
</gene>
<dbReference type="SUPFAM" id="SSF53187">
    <property type="entry name" value="Zn-dependent exopeptidases"/>
    <property type="match status" value="1"/>
</dbReference>
<dbReference type="AlphaFoldDB" id="A0A382GJG1"/>
<sequence>VHRKDELGVLSINGIGRMNRSRCWILFFLLAPVAVAPEDAQPLLGYDEEAVIGQRLLENAFDELLAADDLRQWMRRLSARPHHVGSAYGKQNAEYLAELFTSWGYETEIERYDILLPVPERRQLELVEPRKFTASLAERTLSEDPSTAVRDDLLPPYNAYSVDGDVTAELVFVNYATPEDFEMLARYGISVEGKIVIARYGRIFRGIKPKVAAEHGAIGTILYSDPANDGYAKGDVYPKGGFKN</sequence>
<dbReference type="Pfam" id="PF02225">
    <property type="entry name" value="PA"/>
    <property type="match status" value="1"/>
</dbReference>
<name>A0A382GJG1_9ZZZZ</name>
<reference evidence="2" key="1">
    <citation type="submission" date="2018-05" db="EMBL/GenBank/DDBJ databases">
        <authorList>
            <person name="Lanie J.A."/>
            <person name="Ng W.-L."/>
            <person name="Kazmierczak K.M."/>
            <person name="Andrzejewski T.M."/>
            <person name="Davidsen T.M."/>
            <person name="Wayne K.J."/>
            <person name="Tettelin H."/>
            <person name="Glass J.I."/>
            <person name="Rusch D."/>
            <person name="Podicherti R."/>
            <person name="Tsui H.-C.T."/>
            <person name="Winkler M.E."/>
        </authorList>
    </citation>
    <scope>NUCLEOTIDE SEQUENCE</scope>
</reference>
<accession>A0A382GJG1</accession>
<feature type="domain" description="PA" evidence="1">
    <location>
        <begin position="166"/>
        <end position="230"/>
    </location>
</feature>
<protein>
    <recommendedName>
        <fullName evidence="1">PA domain-containing protein</fullName>
    </recommendedName>
</protein>
<dbReference type="PANTHER" id="PTHR10404:SF46">
    <property type="entry name" value="VACUOLAR PROTEIN SORTING-ASSOCIATED PROTEIN 70"/>
    <property type="match status" value="1"/>
</dbReference>
<evidence type="ECO:0000313" key="2">
    <source>
        <dbReference type="EMBL" id="SVB75278.1"/>
    </source>
</evidence>
<dbReference type="PANTHER" id="PTHR10404">
    <property type="entry name" value="N-ACETYLATED-ALPHA-LINKED ACIDIC DIPEPTIDASE"/>
    <property type="match status" value="1"/>
</dbReference>
<dbReference type="InterPro" id="IPR039373">
    <property type="entry name" value="Peptidase_M28B"/>
</dbReference>
<dbReference type="SUPFAM" id="SSF52025">
    <property type="entry name" value="PA domain"/>
    <property type="match status" value="1"/>
</dbReference>
<organism evidence="2">
    <name type="scientific">marine metagenome</name>
    <dbReference type="NCBI Taxonomy" id="408172"/>
    <lineage>
        <taxon>unclassified sequences</taxon>
        <taxon>metagenomes</taxon>
        <taxon>ecological metagenomes</taxon>
    </lineage>
</organism>
<feature type="non-terminal residue" evidence="2">
    <location>
        <position position="244"/>
    </location>
</feature>